<dbReference type="GO" id="GO:0003677">
    <property type="term" value="F:DNA binding"/>
    <property type="evidence" value="ECO:0007669"/>
    <property type="project" value="UniProtKB-UniRule"/>
</dbReference>
<dbReference type="GO" id="GO:0047134">
    <property type="term" value="F:protein-disulfide reductase [NAD(P)H] activity"/>
    <property type="evidence" value="ECO:0007669"/>
    <property type="project" value="TreeGrafter"/>
</dbReference>
<keyword evidence="8 11" id="KW-0238">DNA-binding</keyword>
<dbReference type="Pfam" id="PF02467">
    <property type="entry name" value="Whib"/>
    <property type="match status" value="1"/>
</dbReference>
<feature type="binding site" evidence="11">
    <location>
        <position position="41"/>
    </location>
    <ligand>
        <name>[4Fe-4S] cluster</name>
        <dbReference type="ChEBI" id="CHEBI:49883"/>
    </ligand>
</feature>
<name>A0A261EYI9_9BIFI</name>
<evidence type="ECO:0000256" key="4">
    <source>
        <dbReference type="ARBA" id="ARBA00022723"/>
    </source>
</evidence>
<dbReference type="RefSeq" id="WP_094691028.1">
    <property type="nucleotide sequence ID" value="NZ_JBQKGU010000002.1"/>
</dbReference>
<accession>A0A261EYI9</accession>
<feature type="domain" description="4Fe-4S Wbl-type" evidence="12">
    <location>
        <begin position="12"/>
        <end position="74"/>
    </location>
</feature>
<evidence type="ECO:0000256" key="1">
    <source>
        <dbReference type="ARBA" id="ARBA00004496"/>
    </source>
</evidence>
<dbReference type="Proteomes" id="UP000216454">
    <property type="component" value="Unassembled WGS sequence"/>
</dbReference>
<evidence type="ECO:0000256" key="10">
    <source>
        <dbReference type="ARBA" id="ARBA00023163"/>
    </source>
</evidence>
<proteinExistence type="inferred from homology"/>
<evidence type="ECO:0000256" key="2">
    <source>
        <dbReference type="ARBA" id="ARBA00006597"/>
    </source>
</evidence>
<dbReference type="PANTHER" id="PTHR38839">
    <property type="entry name" value="TRANSCRIPTIONAL REGULATOR WHID-RELATED"/>
    <property type="match status" value="1"/>
</dbReference>
<evidence type="ECO:0000256" key="7">
    <source>
        <dbReference type="ARBA" id="ARBA00023015"/>
    </source>
</evidence>
<comment type="cofactor">
    <cofactor evidence="11">
        <name>[4Fe-4S] cluster</name>
        <dbReference type="ChEBI" id="CHEBI:49883"/>
    </cofactor>
    <text evidence="11">Binds 1 [4Fe-4S] cluster per subunit. Following nitrosylation of the [4Fe-4S] cluster binds 1 [4Fe-8(NO)] cluster per subunit.</text>
</comment>
<dbReference type="InterPro" id="IPR034768">
    <property type="entry name" value="4FE4S_WBL"/>
</dbReference>
<comment type="PTM">
    <text evidence="11">The Fe-S cluster can be nitrosylated by nitric oxide (NO).</text>
</comment>
<evidence type="ECO:0000256" key="5">
    <source>
        <dbReference type="ARBA" id="ARBA00023004"/>
    </source>
</evidence>
<keyword evidence="3 11" id="KW-0004">4Fe-4S</keyword>
<dbReference type="GO" id="GO:0046872">
    <property type="term" value="F:metal ion binding"/>
    <property type="evidence" value="ECO:0007669"/>
    <property type="project" value="UniProtKB-KW"/>
</dbReference>
<organism evidence="13 14">
    <name type="scientific">Pseudoscardovia suis</name>
    <dbReference type="NCBI Taxonomy" id="987063"/>
    <lineage>
        <taxon>Bacteria</taxon>
        <taxon>Bacillati</taxon>
        <taxon>Actinomycetota</taxon>
        <taxon>Actinomycetes</taxon>
        <taxon>Bifidobacteriales</taxon>
        <taxon>Bifidobacteriaceae</taxon>
        <taxon>Pseudoscardovia</taxon>
    </lineage>
</organism>
<dbReference type="GO" id="GO:0051539">
    <property type="term" value="F:4 iron, 4 sulfur cluster binding"/>
    <property type="evidence" value="ECO:0007669"/>
    <property type="project" value="UniProtKB-UniRule"/>
</dbReference>
<reference evidence="13 14" key="1">
    <citation type="journal article" date="2017" name="BMC Genomics">
        <title>Comparative genomic and phylogenomic analyses of the Bifidobacteriaceae family.</title>
        <authorList>
            <person name="Lugli G.A."/>
            <person name="Milani C."/>
            <person name="Turroni F."/>
            <person name="Duranti S."/>
            <person name="Mancabelli L."/>
            <person name="Mangifesta M."/>
            <person name="Ferrario C."/>
            <person name="Modesto M."/>
            <person name="Mattarelli P."/>
            <person name="Jiri K."/>
            <person name="van Sinderen D."/>
            <person name="Ventura M."/>
        </authorList>
    </citation>
    <scope>NUCLEOTIDE SEQUENCE [LARGE SCALE GENOMIC DNA]</scope>
    <source>
        <strain evidence="13 14">DSM 24744</strain>
    </source>
</reference>
<evidence type="ECO:0000256" key="6">
    <source>
        <dbReference type="ARBA" id="ARBA00023014"/>
    </source>
</evidence>
<comment type="caution">
    <text evidence="13">The sequence shown here is derived from an EMBL/GenBank/DDBJ whole genome shotgun (WGS) entry which is preliminary data.</text>
</comment>
<dbReference type="GO" id="GO:0035731">
    <property type="term" value="F:dinitrosyl-iron complex binding"/>
    <property type="evidence" value="ECO:0007669"/>
    <property type="project" value="UniProtKB-UniRule"/>
</dbReference>
<evidence type="ECO:0000313" key="14">
    <source>
        <dbReference type="Proteomes" id="UP000216454"/>
    </source>
</evidence>
<gene>
    <name evidence="11" type="primary">whiB</name>
    <name evidence="13" type="ORF">PSSU_0713</name>
</gene>
<comment type="subcellular location">
    <subcellularLocation>
        <location evidence="1 11">Cytoplasm</location>
    </subcellularLocation>
</comment>
<dbReference type="GO" id="GO:0045892">
    <property type="term" value="P:negative regulation of DNA-templated transcription"/>
    <property type="evidence" value="ECO:0007669"/>
    <property type="project" value="TreeGrafter"/>
</dbReference>
<evidence type="ECO:0000256" key="11">
    <source>
        <dbReference type="HAMAP-Rule" id="MF_01479"/>
    </source>
</evidence>
<dbReference type="InterPro" id="IPR003482">
    <property type="entry name" value="Whib"/>
</dbReference>
<evidence type="ECO:0000256" key="3">
    <source>
        <dbReference type="ARBA" id="ARBA00022485"/>
    </source>
</evidence>
<dbReference type="PANTHER" id="PTHR38839:SF6">
    <property type="entry name" value="TRANSCRIPTIONAL REGULATOR WHIB1"/>
    <property type="match status" value="1"/>
</dbReference>
<comment type="function">
    <text evidence="11">Acts as a transcriptional regulator. Probably redox-responsive. The apo- but not holo-form probably binds DNA.</text>
</comment>
<evidence type="ECO:0000256" key="8">
    <source>
        <dbReference type="ARBA" id="ARBA00023125"/>
    </source>
</evidence>
<dbReference type="GO" id="GO:0045454">
    <property type="term" value="P:cell redox homeostasis"/>
    <property type="evidence" value="ECO:0007669"/>
    <property type="project" value="TreeGrafter"/>
</dbReference>
<dbReference type="HAMAP" id="MF_01479">
    <property type="entry name" value="WhiB"/>
    <property type="match status" value="1"/>
</dbReference>
<keyword evidence="4 11" id="KW-0479">Metal-binding</keyword>
<feature type="binding site" evidence="11">
    <location>
        <position position="13"/>
    </location>
    <ligand>
        <name>[4Fe-4S] cluster</name>
        <dbReference type="ChEBI" id="CHEBI:49883"/>
    </ligand>
</feature>
<keyword evidence="10 11" id="KW-0804">Transcription</keyword>
<comment type="PTM">
    <text evidence="11">Upon Fe-S cluster removal intramolecular disulfide bonds are formed.</text>
</comment>
<protein>
    <recommendedName>
        <fullName evidence="11">Transcriptional regulator WhiB</fullName>
    </recommendedName>
</protein>
<evidence type="ECO:0000313" key="13">
    <source>
        <dbReference type="EMBL" id="OZG51930.1"/>
    </source>
</evidence>
<keyword evidence="6 11" id="KW-0411">Iron-sulfur</keyword>
<dbReference type="GO" id="GO:0005737">
    <property type="term" value="C:cytoplasm"/>
    <property type="evidence" value="ECO:0007669"/>
    <property type="project" value="UniProtKB-SubCell"/>
</dbReference>
<keyword evidence="14" id="KW-1185">Reference proteome</keyword>
<feature type="binding site" evidence="11">
    <location>
        <position position="44"/>
    </location>
    <ligand>
        <name>[4Fe-4S] cluster</name>
        <dbReference type="ChEBI" id="CHEBI:49883"/>
    </ligand>
</feature>
<dbReference type="OrthoDB" id="8104048at2"/>
<dbReference type="EMBL" id="MWWQ01000006">
    <property type="protein sequence ID" value="OZG51930.1"/>
    <property type="molecule type" value="Genomic_DNA"/>
</dbReference>
<sequence length="94" mass="10840">MSTASDWRSKAACRDKDPELFFPVGNTGAAYQQIEEAKQVCRTCDVIDQCLKYALEMNQDYGVWGGLSEDERRALKRRAMRARRSQAMQMQMQI</sequence>
<evidence type="ECO:0000259" key="12">
    <source>
        <dbReference type="PROSITE" id="PS51674"/>
    </source>
</evidence>
<keyword evidence="9 11" id="KW-1015">Disulfide bond</keyword>
<feature type="binding site" evidence="11">
    <location>
        <position position="50"/>
    </location>
    <ligand>
        <name>[4Fe-4S] cluster</name>
        <dbReference type="ChEBI" id="CHEBI:49883"/>
    </ligand>
</feature>
<keyword evidence="11" id="KW-0963">Cytoplasm</keyword>
<comment type="similarity">
    <text evidence="2 11">Belongs to the WhiB family.</text>
</comment>
<dbReference type="AlphaFoldDB" id="A0A261EYI9"/>
<evidence type="ECO:0000256" key="9">
    <source>
        <dbReference type="ARBA" id="ARBA00023157"/>
    </source>
</evidence>
<keyword evidence="7 11" id="KW-0805">Transcription regulation</keyword>
<dbReference type="PROSITE" id="PS51674">
    <property type="entry name" value="4FE4S_WBL"/>
    <property type="match status" value="1"/>
</dbReference>
<keyword evidence="5 11" id="KW-0408">Iron</keyword>